<dbReference type="AlphaFoldDB" id="A0A5B7K3G8"/>
<protein>
    <submittedName>
        <fullName evidence="1">Uncharacterized protein</fullName>
    </submittedName>
</protein>
<name>A0A5B7K3G8_PORTR</name>
<dbReference type="EMBL" id="VSRR010137113">
    <property type="protein sequence ID" value="MPD03641.1"/>
    <property type="molecule type" value="Genomic_DNA"/>
</dbReference>
<accession>A0A5B7K3G8</accession>
<sequence>MTPPKYCRKHTKHILGCPRSLAQPPPQPGVSLHSTCFTVLWATAEAVTGAVFT</sequence>
<dbReference type="Proteomes" id="UP000324222">
    <property type="component" value="Unassembled WGS sequence"/>
</dbReference>
<comment type="caution">
    <text evidence="1">The sequence shown here is derived from an EMBL/GenBank/DDBJ whole genome shotgun (WGS) entry which is preliminary data.</text>
</comment>
<organism evidence="1 2">
    <name type="scientific">Portunus trituberculatus</name>
    <name type="common">Swimming crab</name>
    <name type="synonym">Neptunus trituberculatus</name>
    <dbReference type="NCBI Taxonomy" id="210409"/>
    <lineage>
        <taxon>Eukaryota</taxon>
        <taxon>Metazoa</taxon>
        <taxon>Ecdysozoa</taxon>
        <taxon>Arthropoda</taxon>
        <taxon>Crustacea</taxon>
        <taxon>Multicrustacea</taxon>
        <taxon>Malacostraca</taxon>
        <taxon>Eumalacostraca</taxon>
        <taxon>Eucarida</taxon>
        <taxon>Decapoda</taxon>
        <taxon>Pleocyemata</taxon>
        <taxon>Brachyura</taxon>
        <taxon>Eubrachyura</taxon>
        <taxon>Portunoidea</taxon>
        <taxon>Portunidae</taxon>
        <taxon>Portuninae</taxon>
        <taxon>Portunus</taxon>
    </lineage>
</organism>
<evidence type="ECO:0000313" key="2">
    <source>
        <dbReference type="Proteomes" id="UP000324222"/>
    </source>
</evidence>
<evidence type="ECO:0000313" key="1">
    <source>
        <dbReference type="EMBL" id="MPD03641.1"/>
    </source>
</evidence>
<gene>
    <name evidence="1" type="ORF">E2C01_099284</name>
</gene>
<proteinExistence type="predicted"/>
<reference evidence="1 2" key="1">
    <citation type="submission" date="2019-05" db="EMBL/GenBank/DDBJ databases">
        <title>Another draft genome of Portunus trituberculatus and its Hox gene families provides insights of decapod evolution.</title>
        <authorList>
            <person name="Jeong J.-H."/>
            <person name="Song I."/>
            <person name="Kim S."/>
            <person name="Choi T."/>
            <person name="Kim D."/>
            <person name="Ryu S."/>
            <person name="Kim W."/>
        </authorList>
    </citation>
    <scope>NUCLEOTIDE SEQUENCE [LARGE SCALE GENOMIC DNA]</scope>
    <source>
        <tissue evidence="1">Muscle</tissue>
    </source>
</reference>
<keyword evidence="2" id="KW-1185">Reference proteome</keyword>